<protein>
    <submittedName>
        <fullName evidence="1">Uncharacterized protein</fullName>
    </submittedName>
</protein>
<dbReference type="RefSeq" id="XP_041165272.1">
    <property type="nucleotide sequence ID" value="XM_041311659.1"/>
</dbReference>
<reference evidence="1" key="1">
    <citation type="journal article" date="2020" name="New Phytol.">
        <title>Comparative genomics reveals dynamic genome evolution in host specialist ectomycorrhizal fungi.</title>
        <authorList>
            <person name="Lofgren L.A."/>
            <person name="Nguyen N.H."/>
            <person name="Vilgalys R."/>
            <person name="Ruytinx J."/>
            <person name="Liao H.L."/>
            <person name="Branco S."/>
            <person name="Kuo A."/>
            <person name="LaButti K."/>
            <person name="Lipzen A."/>
            <person name="Andreopoulos W."/>
            <person name="Pangilinan J."/>
            <person name="Riley R."/>
            <person name="Hundley H."/>
            <person name="Na H."/>
            <person name="Barry K."/>
            <person name="Grigoriev I.V."/>
            <person name="Stajich J.E."/>
            <person name="Kennedy P.G."/>
        </authorList>
    </citation>
    <scope>NUCLEOTIDE SEQUENCE</scope>
    <source>
        <strain evidence="1">S12</strain>
    </source>
</reference>
<dbReference type="AlphaFoldDB" id="A0A9P7J4D6"/>
<organism evidence="1 2">
    <name type="scientific">Suillus plorans</name>
    <dbReference type="NCBI Taxonomy" id="116603"/>
    <lineage>
        <taxon>Eukaryota</taxon>
        <taxon>Fungi</taxon>
        <taxon>Dikarya</taxon>
        <taxon>Basidiomycota</taxon>
        <taxon>Agaricomycotina</taxon>
        <taxon>Agaricomycetes</taxon>
        <taxon>Agaricomycetidae</taxon>
        <taxon>Boletales</taxon>
        <taxon>Suillineae</taxon>
        <taxon>Suillaceae</taxon>
        <taxon>Suillus</taxon>
    </lineage>
</organism>
<evidence type="ECO:0000313" key="1">
    <source>
        <dbReference type="EMBL" id="KAG1802080.1"/>
    </source>
</evidence>
<dbReference type="OrthoDB" id="515064at2759"/>
<accession>A0A9P7J4D6</accession>
<name>A0A9P7J4D6_9AGAM</name>
<dbReference type="GeneID" id="64605423"/>
<evidence type="ECO:0000313" key="2">
    <source>
        <dbReference type="Proteomes" id="UP000719766"/>
    </source>
</evidence>
<keyword evidence="2" id="KW-1185">Reference proteome</keyword>
<gene>
    <name evidence="1" type="ORF">HD556DRAFT_796902</name>
</gene>
<comment type="caution">
    <text evidence="1">The sequence shown here is derived from an EMBL/GenBank/DDBJ whole genome shotgun (WGS) entry which is preliminary data.</text>
</comment>
<sequence>MMSPRIIGLQTVRNSVSCLRTSILRSRSPFELRQYYINIHWKREETKRVVQSAIVSSFCPSASGAQVTAPTPSTAVESTSTLPSSFLDTEAPASSVSIPAPDSRAVAKKAKELEREAKEKEFVDGQHANMINGAWHCSNKGIL</sequence>
<proteinExistence type="predicted"/>
<dbReference type="Proteomes" id="UP000719766">
    <property type="component" value="Unassembled WGS sequence"/>
</dbReference>
<dbReference type="EMBL" id="JABBWE010000006">
    <property type="protein sequence ID" value="KAG1802080.1"/>
    <property type="molecule type" value="Genomic_DNA"/>
</dbReference>